<reference evidence="2 3" key="1">
    <citation type="submission" date="2017-06" db="EMBL/GenBank/DDBJ databases">
        <title>Genome sequencing of cyanobaciteial culture collection at National Institute for Environmental Studies (NIES).</title>
        <authorList>
            <person name="Hirose Y."/>
            <person name="Shimura Y."/>
            <person name="Fujisawa T."/>
            <person name="Nakamura Y."/>
            <person name="Kawachi M."/>
        </authorList>
    </citation>
    <scope>NUCLEOTIDE SEQUENCE [LARGE SCALE GENOMIC DNA]</scope>
    <source>
        <strain evidence="2 3">NIES-2135</strain>
    </source>
</reference>
<accession>A0A1Z4J991</accession>
<dbReference type="EMBL" id="AP018203">
    <property type="protein sequence ID" value="BAY53310.1"/>
    <property type="molecule type" value="Genomic_DNA"/>
</dbReference>
<evidence type="ECO:0000313" key="3">
    <source>
        <dbReference type="Proteomes" id="UP000217895"/>
    </source>
</evidence>
<keyword evidence="1" id="KW-0175">Coiled coil</keyword>
<proteinExistence type="predicted"/>
<feature type="coiled-coil region" evidence="1">
    <location>
        <begin position="470"/>
        <end position="539"/>
    </location>
</feature>
<keyword evidence="3" id="KW-1185">Reference proteome</keyword>
<dbReference type="Proteomes" id="UP000217895">
    <property type="component" value="Chromosome"/>
</dbReference>
<name>A0A1Z4J991_LEPBY</name>
<organism evidence="2 3">
    <name type="scientific">Leptolyngbya boryana NIES-2135</name>
    <dbReference type="NCBI Taxonomy" id="1973484"/>
    <lineage>
        <taxon>Bacteria</taxon>
        <taxon>Bacillati</taxon>
        <taxon>Cyanobacteriota</taxon>
        <taxon>Cyanophyceae</taxon>
        <taxon>Leptolyngbyales</taxon>
        <taxon>Leptolyngbyaceae</taxon>
        <taxon>Leptolyngbya group</taxon>
        <taxon>Leptolyngbya</taxon>
    </lineage>
</organism>
<sequence length="593" mass="68580">MSWVERKQFGHIKRSIGHRIGELLVVLYLAEVIQKKGGIMGGGKSELKLLACQRGEQNWSTITAEEVIPSEEANKFSPGSLLLVDLTGNKQVQRVQEAGRPIANILQTFSRLQEKIRTKEEEIEQWNESLTYQSQELTRREMEMEARQEELQQLEIECQQMEQQRQEFQAVREEVMRQQEELERNRQEMAGAWEQLQGQRQQLEERKEELLGACVLDEAKAQELCHMLDRFTESATLPETVRQCNELVDYQQNLLSHHWQILEEQRQLTEQMRQEVGQKADYVAEQWHIWNQAQESLENAKIEIKSQQSVLKSQQEIAQSLTAQIQYHSDLHQHLQTAIAGGGGEVQVDIQELENLPIEELKSIVQSLQGEFDQSSQFVHGQEEELRLKEKEIQELKNRIAQASEFDRMSLENELTDEQDAYEFLNQTLVGQRRSLREKELQLRQHKAVLIRRGGAEADQDSGLDLSIVFAQIEAQRQKQSEELQQVEARIREIESAIQQAQDYVNSQSGEQEAKRNELKQLEEALQSQRVSAAELAGRVALYQEMLQPIQDSITTMRQHLEVIAQSGGQHSAIEDMKRAITELTRKPEFAMA</sequence>
<dbReference type="AlphaFoldDB" id="A0A1Z4J991"/>
<evidence type="ECO:0000256" key="1">
    <source>
        <dbReference type="SAM" id="Coils"/>
    </source>
</evidence>
<feature type="coiled-coil region" evidence="1">
    <location>
        <begin position="102"/>
        <end position="213"/>
    </location>
</feature>
<protein>
    <submittedName>
        <fullName evidence="2">Uncharacterized protein</fullName>
    </submittedName>
</protein>
<dbReference type="NCBIfam" id="NF038350">
    <property type="entry name" value="taxis_HmpF"/>
    <property type="match status" value="1"/>
</dbReference>
<feature type="coiled-coil region" evidence="1">
    <location>
        <begin position="379"/>
        <end position="428"/>
    </location>
</feature>
<dbReference type="SUPFAM" id="SSF90257">
    <property type="entry name" value="Myosin rod fragments"/>
    <property type="match status" value="1"/>
</dbReference>
<evidence type="ECO:0000313" key="2">
    <source>
        <dbReference type="EMBL" id="BAY53310.1"/>
    </source>
</evidence>
<gene>
    <name evidence="2" type="ORF">NIES2135_01120</name>
</gene>
<dbReference type="InterPro" id="IPR047813">
    <property type="entry name" value="HmpF"/>
</dbReference>